<evidence type="ECO:0000256" key="3">
    <source>
        <dbReference type="ARBA" id="ARBA00022448"/>
    </source>
</evidence>
<keyword evidence="13 14" id="KW-0998">Cell outer membrane</keyword>
<dbReference type="InterPro" id="IPR036942">
    <property type="entry name" value="Beta-barrel_TonB_sf"/>
</dbReference>
<dbReference type="InterPro" id="IPR000531">
    <property type="entry name" value="Beta-barrel_TonB"/>
</dbReference>
<keyword evidence="7 16" id="KW-0732">Signal</keyword>
<dbReference type="Gene3D" id="2.170.130.10">
    <property type="entry name" value="TonB-dependent receptor, plug domain"/>
    <property type="match status" value="1"/>
</dbReference>
<keyword evidence="5" id="KW-0410">Iron transport</keyword>
<dbReference type="Pfam" id="PF07660">
    <property type="entry name" value="STN"/>
    <property type="match status" value="1"/>
</dbReference>
<feature type="signal peptide" evidence="16">
    <location>
        <begin position="1"/>
        <end position="39"/>
    </location>
</feature>
<dbReference type="InterPro" id="IPR037066">
    <property type="entry name" value="Plug_dom_sf"/>
</dbReference>
<dbReference type="CDD" id="cd01347">
    <property type="entry name" value="ligand_gated_channel"/>
    <property type="match status" value="1"/>
</dbReference>
<reference evidence="18 19" key="1">
    <citation type="submission" date="2023-11" db="EMBL/GenBank/DDBJ databases">
        <authorList>
            <person name="Ouyang M.-Y."/>
        </authorList>
    </citation>
    <scope>NUCLEOTIDE SEQUENCE [LARGE SCALE GENOMIC DNA]</scope>
    <source>
        <strain evidence="18 19">OY6</strain>
    </source>
</reference>
<evidence type="ECO:0000256" key="8">
    <source>
        <dbReference type="ARBA" id="ARBA00023004"/>
    </source>
</evidence>
<evidence type="ECO:0000313" key="19">
    <source>
        <dbReference type="Proteomes" id="UP001284537"/>
    </source>
</evidence>
<comment type="caution">
    <text evidence="18">The sequence shown here is derived from an EMBL/GenBank/DDBJ whole genome shotgun (WGS) entry which is preliminary data.</text>
</comment>
<sequence>MPDQRPIATRLPRRKFKTPARLPGGLLLLSLAASSAAQAAEPALTALAEQAADYRIRSQTLDKALVEFSLKSGIQVVADGKLTAGAISPGVSGQYAPEQALRKLLAGTGVAVQSSRNGTVTLEKAAAPEPQSGANTLPTVTVAGKAAYDLTDPYSRDYNRPIASTATKTDTPIMETPMSIQVIPRAVLDDQQAISVGDALKNVSGVQSGGYSFYDNATIRGFDAGQSTYRNGLRQPYITNLETANLDRVEVLKGPASILFGRIEPGGLVNLATKRPLDTPYYSVQQQFGSYDLFRTTVDATGPLLADKSLLYRMNIAYKDNDTFRDFAHQEHVFVAPSLTWRPNDRFETNLDIEYQHDTWVEDGSDSGIPAIGNRPANLPINRYLGDAVFNRQNPNTQDKVLLGFDWSYQFNQDWKLKNRFQYIDAQYHQSILWADSLADDNQTLSRGLWHTPIHRMTYSTNLDLTGKFDTGFAHHDVLVGFDLNRFNSQDGGGFSGYADTYSDLDININNPAYGVDLSALAGAKNFYYKSQDNWYGVYFQDQITLWDKLHILGGGRHDWAENGSGESSNSHAAISMKNTRSEFFSPRVGILYQPWQWLALYGNYVESIGSNNGGRSASGQPFGPQTATQFEGGIKTEFFDGRLSSTLAYFHLTKQNTLATDPNNPLFSVAVGEARSRGVELDITGRVTENLSLIGTYAYTDTKITKDSAAIYDADGNAIATNSGNTGHQLPTAPRHSGSLWAKYDIDNGLLRGLNFGTGVYVRGQRQGDNANSFQLPGYARWDASISYSFKHGGTKITPQLNVYNLLDKTYYDHSSNRLNIRPGEPLTFLGSVRVEF</sequence>
<evidence type="ECO:0000256" key="7">
    <source>
        <dbReference type="ARBA" id="ARBA00022729"/>
    </source>
</evidence>
<comment type="similarity">
    <text evidence="2 14 15">Belongs to the TonB-dependent receptor family.</text>
</comment>
<keyword evidence="8" id="KW-0408">Iron</keyword>
<feature type="domain" description="Secretin/TonB short N-terminal" evidence="17">
    <location>
        <begin position="74"/>
        <end position="125"/>
    </location>
</feature>
<dbReference type="InterPro" id="IPR039426">
    <property type="entry name" value="TonB-dep_rcpt-like"/>
</dbReference>
<accession>A0ABU4UC72</accession>
<dbReference type="InterPro" id="IPR010105">
    <property type="entry name" value="TonB_sidphr_rcpt"/>
</dbReference>
<dbReference type="InterPro" id="IPR012910">
    <property type="entry name" value="Plug_dom"/>
</dbReference>
<dbReference type="SMART" id="SM00965">
    <property type="entry name" value="STN"/>
    <property type="match status" value="1"/>
</dbReference>
<dbReference type="Pfam" id="PF07715">
    <property type="entry name" value="Plug"/>
    <property type="match status" value="1"/>
</dbReference>
<comment type="subcellular location">
    <subcellularLocation>
        <location evidence="1 14">Cell outer membrane</location>
        <topology evidence="1 14">Multi-pass membrane protein</topology>
    </subcellularLocation>
</comment>
<evidence type="ECO:0000259" key="17">
    <source>
        <dbReference type="SMART" id="SM00965"/>
    </source>
</evidence>
<dbReference type="PANTHER" id="PTHR32552">
    <property type="entry name" value="FERRICHROME IRON RECEPTOR-RELATED"/>
    <property type="match status" value="1"/>
</dbReference>
<evidence type="ECO:0000256" key="9">
    <source>
        <dbReference type="ARBA" id="ARBA00023065"/>
    </source>
</evidence>
<dbReference type="PROSITE" id="PS52016">
    <property type="entry name" value="TONB_DEPENDENT_REC_3"/>
    <property type="match status" value="1"/>
</dbReference>
<dbReference type="EMBL" id="JAXARY010000005">
    <property type="protein sequence ID" value="MDX8127041.1"/>
    <property type="molecule type" value="Genomic_DNA"/>
</dbReference>
<evidence type="ECO:0000256" key="15">
    <source>
        <dbReference type="RuleBase" id="RU003357"/>
    </source>
</evidence>
<evidence type="ECO:0000256" key="11">
    <source>
        <dbReference type="ARBA" id="ARBA00023136"/>
    </source>
</evidence>
<dbReference type="SUPFAM" id="SSF56935">
    <property type="entry name" value="Porins"/>
    <property type="match status" value="1"/>
</dbReference>
<keyword evidence="9" id="KW-0406">Ion transport</keyword>
<evidence type="ECO:0000256" key="5">
    <source>
        <dbReference type="ARBA" id="ARBA00022496"/>
    </source>
</evidence>
<protein>
    <submittedName>
        <fullName evidence="18">TonB-dependent receptor</fullName>
    </submittedName>
</protein>
<proteinExistence type="inferred from homology"/>
<dbReference type="Pfam" id="PF00593">
    <property type="entry name" value="TonB_dep_Rec_b-barrel"/>
    <property type="match status" value="1"/>
</dbReference>
<feature type="chain" id="PRO_5045647269" evidence="16">
    <location>
        <begin position="40"/>
        <end position="838"/>
    </location>
</feature>
<evidence type="ECO:0000313" key="18">
    <source>
        <dbReference type="EMBL" id="MDX8127041.1"/>
    </source>
</evidence>
<keyword evidence="12 18" id="KW-0675">Receptor</keyword>
<dbReference type="RefSeq" id="WP_319961056.1">
    <property type="nucleotide sequence ID" value="NZ_JAXARY010000005.1"/>
</dbReference>
<dbReference type="PANTHER" id="PTHR32552:SF68">
    <property type="entry name" value="FERRICHROME OUTER MEMBRANE TRANSPORTER_PHAGE RECEPTOR"/>
    <property type="match status" value="1"/>
</dbReference>
<dbReference type="Gene3D" id="2.40.170.20">
    <property type="entry name" value="TonB-dependent receptor, beta-barrel domain"/>
    <property type="match status" value="1"/>
</dbReference>
<evidence type="ECO:0000256" key="4">
    <source>
        <dbReference type="ARBA" id="ARBA00022452"/>
    </source>
</evidence>
<gene>
    <name evidence="18" type="ORF">QLH52_07105</name>
</gene>
<evidence type="ECO:0000256" key="6">
    <source>
        <dbReference type="ARBA" id="ARBA00022692"/>
    </source>
</evidence>
<dbReference type="NCBIfam" id="TIGR01783">
    <property type="entry name" value="TonB-siderophor"/>
    <property type="match status" value="1"/>
</dbReference>
<name>A0ABU4UC72_9GAMM</name>
<keyword evidence="4 14" id="KW-1134">Transmembrane beta strand</keyword>
<evidence type="ECO:0000256" key="10">
    <source>
        <dbReference type="ARBA" id="ARBA00023077"/>
    </source>
</evidence>
<dbReference type="InterPro" id="IPR011662">
    <property type="entry name" value="Secretin/TonB_short_N"/>
</dbReference>
<dbReference type="Proteomes" id="UP001284537">
    <property type="component" value="Unassembled WGS sequence"/>
</dbReference>
<evidence type="ECO:0000256" key="12">
    <source>
        <dbReference type="ARBA" id="ARBA00023170"/>
    </source>
</evidence>
<keyword evidence="3 14" id="KW-0813">Transport</keyword>
<keyword evidence="10 15" id="KW-0798">TonB box</keyword>
<organism evidence="18 19">
    <name type="scientific">Methylomonas defluvii</name>
    <dbReference type="NCBI Taxonomy" id="3045149"/>
    <lineage>
        <taxon>Bacteria</taxon>
        <taxon>Pseudomonadati</taxon>
        <taxon>Pseudomonadota</taxon>
        <taxon>Gammaproteobacteria</taxon>
        <taxon>Methylococcales</taxon>
        <taxon>Methylococcaceae</taxon>
        <taxon>Methylomonas</taxon>
    </lineage>
</organism>
<dbReference type="Gene3D" id="3.55.50.30">
    <property type="match status" value="1"/>
</dbReference>
<evidence type="ECO:0000256" key="14">
    <source>
        <dbReference type="PROSITE-ProRule" id="PRU01360"/>
    </source>
</evidence>
<keyword evidence="6 14" id="KW-0812">Transmembrane</keyword>
<evidence type="ECO:0000256" key="2">
    <source>
        <dbReference type="ARBA" id="ARBA00009810"/>
    </source>
</evidence>
<keyword evidence="19" id="KW-1185">Reference proteome</keyword>
<evidence type="ECO:0000256" key="13">
    <source>
        <dbReference type="ARBA" id="ARBA00023237"/>
    </source>
</evidence>
<evidence type="ECO:0000256" key="1">
    <source>
        <dbReference type="ARBA" id="ARBA00004571"/>
    </source>
</evidence>
<keyword evidence="11 14" id="KW-0472">Membrane</keyword>
<evidence type="ECO:0000256" key="16">
    <source>
        <dbReference type="SAM" id="SignalP"/>
    </source>
</evidence>